<dbReference type="GO" id="GO:0016740">
    <property type="term" value="F:transferase activity"/>
    <property type="evidence" value="ECO:0007669"/>
    <property type="project" value="UniProtKB-KW"/>
</dbReference>
<dbReference type="Gene3D" id="3.40.50.10540">
    <property type="entry name" value="Crotonobetainyl-coa:carnitine coa-transferase, domain 1"/>
    <property type="match status" value="1"/>
</dbReference>
<dbReference type="KEGG" id="msto:MSTO_55080"/>
<dbReference type="InterPro" id="IPR023606">
    <property type="entry name" value="CoA-Trfase_III_dom_1_sf"/>
</dbReference>
<keyword evidence="1" id="KW-0808">Transferase</keyword>
<dbReference type="SUPFAM" id="SSF89796">
    <property type="entry name" value="CoA-transferase family III (CaiB/BaiF)"/>
    <property type="match status" value="1"/>
</dbReference>
<accession>A0A7I7QG63</accession>
<organism evidence="1 2">
    <name type="scientific">Mycobacterium stomatepiae</name>
    <dbReference type="NCBI Taxonomy" id="470076"/>
    <lineage>
        <taxon>Bacteria</taxon>
        <taxon>Bacillati</taxon>
        <taxon>Actinomycetota</taxon>
        <taxon>Actinomycetes</taxon>
        <taxon>Mycobacteriales</taxon>
        <taxon>Mycobacteriaceae</taxon>
        <taxon>Mycobacterium</taxon>
        <taxon>Mycobacterium simiae complex</taxon>
    </lineage>
</organism>
<dbReference type="PANTHER" id="PTHR48228:SF2">
    <property type="entry name" value="E-CINNAMOYL-COA:R-PHENYLLACTATE COA TRANSFERASE LARGE SUBUNIT"/>
    <property type="match status" value="1"/>
</dbReference>
<gene>
    <name evidence="1" type="ORF">MSTO_55080</name>
</gene>
<keyword evidence="2" id="KW-1185">Reference proteome</keyword>
<protein>
    <submittedName>
        <fullName evidence="1">CoA transferase</fullName>
    </submittedName>
</protein>
<evidence type="ECO:0000313" key="2">
    <source>
        <dbReference type="Proteomes" id="UP000467130"/>
    </source>
</evidence>
<dbReference type="InterPro" id="IPR050509">
    <property type="entry name" value="CoA-transferase_III"/>
</dbReference>
<dbReference type="Proteomes" id="UP000467130">
    <property type="component" value="Chromosome"/>
</dbReference>
<evidence type="ECO:0000313" key="1">
    <source>
        <dbReference type="EMBL" id="BBY25303.1"/>
    </source>
</evidence>
<proteinExistence type="predicted"/>
<sequence length="409" mass="44088">MVKVMQGFRVLEVAQFTFVPAAGAILADWGADVIKVEHPLRGDTQRGFLNMGGIQVNPDRHPLMEHPNRGKRSVGIDVSTPGGQEVIYELAKTSDVLLTNYKPSQRQAHKFDVEHIRAVNPNIIYARGSAYGDKGPERNVGGYDGTAFWTRSGIGYALTPEELGGALGQGIPAFGDSIGGMFIAGGISAALLHRERTGEAVELDVSLLSTAWWAAGASMTQGMETGEVMRTPMPGSASAISVNPFMGNYETSDGGTINLCIISPTGLIRDTFEHLGIPEAADDERFSEVLPLIQNASAAAELIAKAFAVKTFEYWRQHLKTMKGQWAPFQSLIDLASDEQAIANDMIAEVEVAAGGAPFKVVRGPVQFNHEPLKTTRAPQASEHTEIVLMEIGMDWDRIEELKNAGAIA</sequence>
<dbReference type="AlphaFoldDB" id="A0A7I7QG63"/>
<dbReference type="InterPro" id="IPR044855">
    <property type="entry name" value="CoA-Trfase_III_dom3_sf"/>
</dbReference>
<dbReference type="InterPro" id="IPR003673">
    <property type="entry name" value="CoA-Trfase_fam_III"/>
</dbReference>
<dbReference type="EMBL" id="AP022587">
    <property type="protein sequence ID" value="BBY25303.1"/>
    <property type="molecule type" value="Genomic_DNA"/>
</dbReference>
<dbReference type="Gene3D" id="3.30.1540.10">
    <property type="entry name" value="formyl-coa transferase, domain 3"/>
    <property type="match status" value="1"/>
</dbReference>
<dbReference type="Pfam" id="PF02515">
    <property type="entry name" value="CoA_transf_3"/>
    <property type="match status" value="1"/>
</dbReference>
<dbReference type="PANTHER" id="PTHR48228">
    <property type="entry name" value="SUCCINYL-COA--D-CITRAMALATE COA-TRANSFERASE"/>
    <property type="match status" value="1"/>
</dbReference>
<reference evidence="1 2" key="1">
    <citation type="journal article" date="2019" name="Emerg. Microbes Infect.">
        <title>Comprehensive subspecies identification of 175 nontuberculous mycobacteria species based on 7547 genomic profiles.</title>
        <authorList>
            <person name="Matsumoto Y."/>
            <person name="Kinjo T."/>
            <person name="Motooka D."/>
            <person name="Nabeya D."/>
            <person name="Jung N."/>
            <person name="Uechi K."/>
            <person name="Horii T."/>
            <person name="Iida T."/>
            <person name="Fujita J."/>
            <person name="Nakamura S."/>
        </authorList>
    </citation>
    <scope>NUCLEOTIDE SEQUENCE [LARGE SCALE GENOMIC DNA]</scope>
    <source>
        <strain evidence="1 2">JCM 17783</strain>
    </source>
</reference>
<name>A0A7I7QG63_9MYCO</name>